<dbReference type="Pfam" id="PF13899">
    <property type="entry name" value="Thioredoxin_7"/>
    <property type="match status" value="1"/>
</dbReference>
<reference evidence="4" key="1">
    <citation type="journal article" date="2019" name="Int. J. Syst. Evol. Microbiol.">
        <title>The Global Catalogue of Microorganisms (GCM) 10K type strain sequencing project: providing services to taxonomists for standard genome sequencing and annotation.</title>
        <authorList>
            <consortium name="The Broad Institute Genomics Platform"/>
            <consortium name="The Broad Institute Genome Sequencing Center for Infectious Disease"/>
            <person name="Wu L."/>
            <person name="Ma J."/>
        </authorList>
    </citation>
    <scope>NUCLEOTIDE SEQUENCE [LARGE SCALE GENOMIC DNA]</scope>
    <source>
        <strain evidence="4">CECT 8531</strain>
    </source>
</reference>
<sequence length="307" mass="33418">MIRCVIFLFLWASVQPALLLAADTPDTASDTPNVGKPEPADEAGEGEFPAFPTDIVMELRSRVGDGPAEESCRYGFQGNDDDLLPISLPLTFVHIPTSQYRLLLDVPPGAPQLCVDLFDNFAANSGFAETGRYPAAPSNKKLDPDILRVDPALHRDDMAGEPDAADHAEATPYDEGPSRAEVDANVDIALARAKAFGKHSIIVLGANWCHDSRALAGWLEAERFKPVMAQNFELVYVDAGMPQMKGQARNQHLITRFGGKKQKGTPYLMLISPEGTLLNRKDAGSWRNAASRSADEIYSYLTGYAGR</sequence>
<evidence type="ECO:0000313" key="4">
    <source>
        <dbReference type="Proteomes" id="UP001595887"/>
    </source>
</evidence>
<dbReference type="SUPFAM" id="SSF52833">
    <property type="entry name" value="Thioredoxin-like"/>
    <property type="match status" value="1"/>
</dbReference>
<feature type="region of interest" description="Disordered" evidence="1">
    <location>
        <begin position="156"/>
        <end position="178"/>
    </location>
</feature>
<feature type="signal peptide" evidence="2">
    <location>
        <begin position="1"/>
        <end position="21"/>
    </location>
</feature>
<dbReference type="EMBL" id="JBHSDH010000010">
    <property type="protein sequence ID" value="MFC4291185.1"/>
    <property type="molecule type" value="Genomic_DNA"/>
</dbReference>
<evidence type="ECO:0000313" key="3">
    <source>
        <dbReference type="EMBL" id="MFC4291185.1"/>
    </source>
</evidence>
<feature type="chain" id="PRO_5046320496" evidence="2">
    <location>
        <begin position="22"/>
        <end position="307"/>
    </location>
</feature>
<gene>
    <name evidence="3" type="ORF">ACFOWX_02025</name>
</gene>
<dbReference type="InterPro" id="IPR036249">
    <property type="entry name" value="Thioredoxin-like_sf"/>
</dbReference>
<proteinExistence type="predicted"/>
<protein>
    <submittedName>
        <fullName evidence="3">Thioredoxin family protein</fullName>
    </submittedName>
</protein>
<keyword evidence="4" id="KW-1185">Reference proteome</keyword>
<dbReference type="RefSeq" id="WP_381420776.1">
    <property type="nucleotide sequence ID" value="NZ_JBHSDH010000010.1"/>
</dbReference>
<feature type="compositionally biased region" description="Basic and acidic residues" evidence="1">
    <location>
        <begin position="156"/>
        <end position="169"/>
    </location>
</feature>
<comment type="caution">
    <text evidence="3">The sequence shown here is derived from an EMBL/GenBank/DDBJ whole genome shotgun (WGS) entry which is preliminary data.</text>
</comment>
<name>A0ABV8RE76_9SPHN</name>
<dbReference type="Gene3D" id="3.40.30.10">
    <property type="entry name" value="Glutaredoxin"/>
    <property type="match status" value="1"/>
</dbReference>
<evidence type="ECO:0000256" key="2">
    <source>
        <dbReference type="SAM" id="SignalP"/>
    </source>
</evidence>
<dbReference type="Proteomes" id="UP001595887">
    <property type="component" value="Unassembled WGS sequence"/>
</dbReference>
<accession>A0ABV8RE76</accession>
<evidence type="ECO:0000256" key="1">
    <source>
        <dbReference type="SAM" id="MobiDB-lite"/>
    </source>
</evidence>
<feature type="region of interest" description="Disordered" evidence="1">
    <location>
        <begin position="24"/>
        <end position="48"/>
    </location>
</feature>
<organism evidence="3 4">
    <name type="scientific">Sphingorhabdus arenilitoris</name>
    <dbReference type="NCBI Taxonomy" id="1490041"/>
    <lineage>
        <taxon>Bacteria</taxon>
        <taxon>Pseudomonadati</taxon>
        <taxon>Pseudomonadota</taxon>
        <taxon>Alphaproteobacteria</taxon>
        <taxon>Sphingomonadales</taxon>
        <taxon>Sphingomonadaceae</taxon>
        <taxon>Sphingorhabdus</taxon>
    </lineage>
</organism>
<keyword evidence="2" id="KW-0732">Signal</keyword>